<sequence>MVHLEIRKKFVGELECALWSRCIRPFSTEEYLNALEHIVTKTKIFITWNKWDIESPNKPFIEKYKTREPFKPNKTNTNEQRKFHKCGVIGHLANHCLKNARINEIVETEDHNDKEEEYDFEKDTGESEISESDGINIINAQINNNDLIYELLDLNFKLTTIWNICYKPYKHTRCQTE</sequence>
<gene>
    <name evidence="1" type="ORF">O181_107077</name>
</gene>
<organism evidence="1 2">
    <name type="scientific">Austropuccinia psidii MF-1</name>
    <dbReference type="NCBI Taxonomy" id="1389203"/>
    <lineage>
        <taxon>Eukaryota</taxon>
        <taxon>Fungi</taxon>
        <taxon>Dikarya</taxon>
        <taxon>Basidiomycota</taxon>
        <taxon>Pucciniomycotina</taxon>
        <taxon>Pucciniomycetes</taxon>
        <taxon>Pucciniales</taxon>
        <taxon>Sphaerophragmiaceae</taxon>
        <taxon>Austropuccinia</taxon>
    </lineage>
</organism>
<evidence type="ECO:0000313" key="1">
    <source>
        <dbReference type="EMBL" id="MBW0567362.1"/>
    </source>
</evidence>
<dbReference type="AlphaFoldDB" id="A0A9Q3JTA1"/>
<proteinExistence type="predicted"/>
<protein>
    <recommendedName>
        <fullName evidence="3">CCHC-type domain-containing protein</fullName>
    </recommendedName>
</protein>
<accession>A0A9Q3JTA1</accession>
<evidence type="ECO:0000313" key="2">
    <source>
        <dbReference type="Proteomes" id="UP000765509"/>
    </source>
</evidence>
<dbReference type="EMBL" id="AVOT02080705">
    <property type="protein sequence ID" value="MBW0567362.1"/>
    <property type="molecule type" value="Genomic_DNA"/>
</dbReference>
<name>A0A9Q3JTA1_9BASI</name>
<keyword evidence="2" id="KW-1185">Reference proteome</keyword>
<dbReference type="OrthoDB" id="2507294at2759"/>
<evidence type="ECO:0008006" key="3">
    <source>
        <dbReference type="Google" id="ProtNLM"/>
    </source>
</evidence>
<reference evidence="1" key="1">
    <citation type="submission" date="2021-03" db="EMBL/GenBank/DDBJ databases">
        <title>Draft genome sequence of rust myrtle Austropuccinia psidii MF-1, a brazilian biotype.</title>
        <authorList>
            <person name="Quecine M.C."/>
            <person name="Pachon D.M.R."/>
            <person name="Bonatelli M.L."/>
            <person name="Correr F.H."/>
            <person name="Franceschini L.M."/>
            <person name="Leite T.F."/>
            <person name="Margarido G.R.A."/>
            <person name="Almeida C.A."/>
            <person name="Ferrarezi J.A."/>
            <person name="Labate C.A."/>
        </authorList>
    </citation>
    <scope>NUCLEOTIDE SEQUENCE</scope>
    <source>
        <strain evidence="1">MF-1</strain>
    </source>
</reference>
<dbReference type="Proteomes" id="UP000765509">
    <property type="component" value="Unassembled WGS sequence"/>
</dbReference>
<comment type="caution">
    <text evidence="1">The sequence shown here is derived from an EMBL/GenBank/DDBJ whole genome shotgun (WGS) entry which is preliminary data.</text>
</comment>